<keyword evidence="10" id="KW-0812">Transmembrane</keyword>
<evidence type="ECO:0000256" key="1">
    <source>
        <dbReference type="ARBA" id="ARBA00012513"/>
    </source>
</evidence>
<evidence type="ECO:0000256" key="8">
    <source>
        <dbReference type="ARBA" id="ARBA00048679"/>
    </source>
</evidence>
<keyword evidence="4 9" id="KW-0547">Nucleotide-binding</keyword>
<keyword evidence="5 12" id="KW-0418">Kinase</keyword>
<evidence type="ECO:0000256" key="3">
    <source>
        <dbReference type="ARBA" id="ARBA00022679"/>
    </source>
</evidence>
<proteinExistence type="predicted"/>
<feature type="domain" description="Protein kinase" evidence="11">
    <location>
        <begin position="45"/>
        <end position="311"/>
    </location>
</feature>
<dbReference type="PANTHER" id="PTHR24363">
    <property type="entry name" value="SERINE/THREONINE PROTEIN KINASE"/>
    <property type="match status" value="1"/>
</dbReference>
<feature type="binding site" evidence="9">
    <location>
        <position position="76"/>
    </location>
    <ligand>
        <name>ATP</name>
        <dbReference type="ChEBI" id="CHEBI:30616"/>
    </ligand>
</feature>
<evidence type="ECO:0000256" key="5">
    <source>
        <dbReference type="ARBA" id="ARBA00022777"/>
    </source>
</evidence>
<keyword evidence="10" id="KW-0472">Membrane</keyword>
<feature type="transmembrane region" description="Helical" evidence="10">
    <location>
        <begin position="427"/>
        <end position="448"/>
    </location>
</feature>
<dbReference type="SMART" id="SM00220">
    <property type="entry name" value="S_TKc"/>
    <property type="match status" value="1"/>
</dbReference>
<dbReference type="GO" id="GO:0005524">
    <property type="term" value="F:ATP binding"/>
    <property type="evidence" value="ECO:0007669"/>
    <property type="project" value="UniProtKB-UniRule"/>
</dbReference>
<evidence type="ECO:0000259" key="11">
    <source>
        <dbReference type="PROSITE" id="PS50011"/>
    </source>
</evidence>
<evidence type="ECO:0000256" key="10">
    <source>
        <dbReference type="SAM" id="Phobius"/>
    </source>
</evidence>
<evidence type="ECO:0000256" key="6">
    <source>
        <dbReference type="ARBA" id="ARBA00022840"/>
    </source>
</evidence>
<evidence type="ECO:0000313" key="13">
    <source>
        <dbReference type="Proteomes" id="UP000180235"/>
    </source>
</evidence>
<dbReference type="RefSeq" id="WP_071454181.1">
    <property type="nucleotide sequence ID" value="NZ_CP017675.1"/>
</dbReference>
<organism evidence="12 13">
    <name type="scientific">Gloeomargarita lithophora Alchichica-D10</name>
    <dbReference type="NCBI Taxonomy" id="1188229"/>
    <lineage>
        <taxon>Bacteria</taxon>
        <taxon>Bacillati</taxon>
        <taxon>Cyanobacteriota</taxon>
        <taxon>Cyanophyceae</taxon>
        <taxon>Gloeomargaritales</taxon>
        <taxon>Gloeomargaritaceae</taxon>
        <taxon>Gloeomargarita</taxon>
    </lineage>
</organism>
<protein>
    <recommendedName>
        <fullName evidence="1">non-specific serine/threonine protein kinase</fullName>
        <ecNumber evidence="1">2.7.11.1</ecNumber>
    </recommendedName>
</protein>
<dbReference type="NCBIfam" id="NF045510">
    <property type="entry name" value="4Cys_prefix_kin"/>
    <property type="match status" value="1"/>
</dbReference>
<dbReference type="PANTHER" id="PTHR24363:SF0">
    <property type="entry name" value="SERINE_THREONINE KINASE LIKE DOMAIN CONTAINING 1"/>
    <property type="match status" value="1"/>
</dbReference>
<dbReference type="EC" id="2.7.11.1" evidence="1"/>
<gene>
    <name evidence="12" type="ORF">GlitD10_1303</name>
</gene>
<keyword evidence="6 9" id="KW-0067">ATP-binding</keyword>
<dbReference type="CDD" id="cd14014">
    <property type="entry name" value="STKc_PknB_like"/>
    <property type="match status" value="1"/>
</dbReference>
<dbReference type="GO" id="GO:0004674">
    <property type="term" value="F:protein serine/threonine kinase activity"/>
    <property type="evidence" value="ECO:0007669"/>
    <property type="project" value="UniProtKB-KW"/>
</dbReference>
<dbReference type="Proteomes" id="UP000180235">
    <property type="component" value="Chromosome"/>
</dbReference>
<dbReference type="PROSITE" id="PS00107">
    <property type="entry name" value="PROTEIN_KINASE_ATP"/>
    <property type="match status" value="1"/>
</dbReference>
<evidence type="ECO:0000256" key="4">
    <source>
        <dbReference type="ARBA" id="ARBA00022741"/>
    </source>
</evidence>
<comment type="catalytic activity">
    <reaction evidence="7">
        <text>L-threonyl-[protein] + ATP = O-phospho-L-threonyl-[protein] + ADP + H(+)</text>
        <dbReference type="Rhea" id="RHEA:46608"/>
        <dbReference type="Rhea" id="RHEA-COMP:11060"/>
        <dbReference type="Rhea" id="RHEA-COMP:11605"/>
        <dbReference type="ChEBI" id="CHEBI:15378"/>
        <dbReference type="ChEBI" id="CHEBI:30013"/>
        <dbReference type="ChEBI" id="CHEBI:30616"/>
        <dbReference type="ChEBI" id="CHEBI:61977"/>
        <dbReference type="ChEBI" id="CHEBI:456216"/>
        <dbReference type="EC" id="2.7.11.1"/>
    </reaction>
</comment>
<keyword evidence="13" id="KW-1185">Reference proteome</keyword>
<name>A0A1J0ACI4_9CYAN</name>
<evidence type="ECO:0000256" key="2">
    <source>
        <dbReference type="ARBA" id="ARBA00022527"/>
    </source>
</evidence>
<sequence length="453" mass="50621">MDLYCTRPGCPSPLNRVDIDEEQLRSISQIHCRACQMPLILAGAYLPIKPLGQGGFGATFLAVDRYLPNMEHCVVKHFRPEGMNEEEIVMARRLFTREATVLQKVGNDHDAIPDLYAYFPMEVTKLGQSHQTQEHFYLVQEYIDGEDLEHELQRLGAYDEGKVIELLKSLLPILEFVHGRNIIHRDIKPANIMRHRQGKIYLLDFGAVRDLFSTSKWTTVGTTGYAAPEQYHGGDVYPSTDLYGLGVTCLRLLTGLPPEDLYDAYQGVWKWQDRVRLSRETSQILDRMVRLVVQERFKSANDVLAELHGLPRRVQLPPSSKPLRPALAPQATPMPVVTPLPLPLAQPTPGVLLGQIFLIAAEVGLWVMVAVVKLAAPVGVSLLLGALLGGWVWFWGRTWLRVPWLAGLWLASFILLVGLLPGAGLRLGLGSLTLGLITLGIVTLGQWLRQSLR</sequence>
<feature type="transmembrane region" description="Helical" evidence="10">
    <location>
        <begin position="378"/>
        <end position="396"/>
    </location>
</feature>
<dbReference type="KEGG" id="glt:GlitD10_1303"/>
<dbReference type="OrthoDB" id="437733at2"/>
<dbReference type="AlphaFoldDB" id="A0A1J0ACI4"/>
<dbReference type="STRING" id="1188229.GlitD10_1303"/>
<evidence type="ECO:0000256" key="7">
    <source>
        <dbReference type="ARBA" id="ARBA00047899"/>
    </source>
</evidence>
<reference evidence="12 13" key="1">
    <citation type="submission" date="2016-10" db="EMBL/GenBank/DDBJ databases">
        <title>Description of Gloeomargarita lithophora gen. nov., sp. nov., a thylakoid-bearing basal-branching cyanobacterium with intracellular carbonates, and proposal for Gloeomargaritales ord. nov.</title>
        <authorList>
            <person name="Moreira D."/>
            <person name="Tavera R."/>
            <person name="Benzerara K."/>
            <person name="Skouri-Panet F."/>
            <person name="Couradeau E."/>
            <person name="Gerard E."/>
            <person name="Loussert C."/>
            <person name="Novelo E."/>
            <person name="Zivanovic Y."/>
            <person name="Lopez-Garcia P."/>
        </authorList>
    </citation>
    <scope>NUCLEOTIDE SEQUENCE [LARGE SCALE GENOMIC DNA]</scope>
    <source>
        <strain evidence="12 13">D10</strain>
    </source>
</reference>
<evidence type="ECO:0000313" key="12">
    <source>
        <dbReference type="EMBL" id="APB33624.1"/>
    </source>
</evidence>
<dbReference type="PROSITE" id="PS50011">
    <property type="entry name" value="PROTEIN_KINASE_DOM"/>
    <property type="match status" value="1"/>
</dbReference>
<dbReference type="GO" id="GO:0106310">
    <property type="term" value="F:protein serine kinase activity"/>
    <property type="evidence" value="ECO:0007669"/>
    <property type="project" value="RHEA"/>
</dbReference>
<dbReference type="InterPro" id="IPR000719">
    <property type="entry name" value="Prot_kinase_dom"/>
</dbReference>
<feature type="transmembrane region" description="Helical" evidence="10">
    <location>
        <begin position="402"/>
        <end position="420"/>
    </location>
</feature>
<evidence type="ECO:0000256" key="9">
    <source>
        <dbReference type="PROSITE-ProRule" id="PRU10141"/>
    </source>
</evidence>
<comment type="catalytic activity">
    <reaction evidence="8">
        <text>L-seryl-[protein] + ATP = O-phospho-L-seryl-[protein] + ADP + H(+)</text>
        <dbReference type="Rhea" id="RHEA:17989"/>
        <dbReference type="Rhea" id="RHEA-COMP:9863"/>
        <dbReference type="Rhea" id="RHEA-COMP:11604"/>
        <dbReference type="ChEBI" id="CHEBI:15378"/>
        <dbReference type="ChEBI" id="CHEBI:29999"/>
        <dbReference type="ChEBI" id="CHEBI:30616"/>
        <dbReference type="ChEBI" id="CHEBI:83421"/>
        <dbReference type="ChEBI" id="CHEBI:456216"/>
        <dbReference type="EC" id="2.7.11.1"/>
    </reaction>
</comment>
<accession>A0A1J0ACI4</accession>
<dbReference type="InterPro" id="IPR011009">
    <property type="entry name" value="Kinase-like_dom_sf"/>
</dbReference>
<keyword evidence="3 12" id="KW-0808">Transferase</keyword>
<dbReference type="Pfam" id="PF00069">
    <property type="entry name" value="Pkinase"/>
    <property type="match status" value="1"/>
</dbReference>
<keyword evidence="2" id="KW-0723">Serine/threonine-protein kinase</keyword>
<dbReference type="EMBL" id="CP017675">
    <property type="protein sequence ID" value="APB33624.1"/>
    <property type="molecule type" value="Genomic_DNA"/>
</dbReference>
<dbReference type="Gene3D" id="1.10.510.10">
    <property type="entry name" value="Transferase(Phosphotransferase) domain 1"/>
    <property type="match status" value="1"/>
</dbReference>
<dbReference type="InterPro" id="IPR017441">
    <property type="entry name" value="Protein_kinase_ATP_BS"/>
</dbReference>
<keyword evidence="10" id="KW-1133">Transmembrane helix</keyword>
<dbReference type="SUPFAM" id="SSF56112">
    <property type="entry name" value="Protein kinase-like (PK-like)"/>
    <property type="match status" value="1"/>
</dbReference>